<dbReference type="STRING" id="366533.SAMN05444339_11134"/>
<keyword evidence="2" id="KW-1185">Reference proteome</keyword>
<evidence type="ECO:0000313" key="2">
    <source>
        <dbReference type="Proteomes" id="UP000183987"/>
    </source>
</evidence>
<dbReference type="RefSeq" id="WP_143155478.1">
    <property type="nucleotide sequence ID" value="NZ_FQUE01000011.1"/>
</dbReference>
<reference evidence="2" key="1">
    <citation type="submission" date="2016-11" db="EMBL/GenBank/DDBJ databases">
        <authorList>
            <person name="Varghese N."/>
            <person name="Submissions S."/>
        </authorList>
    </citation>
    <scope>NUCLEOTIDE SEQUENCE [LARGE SCALE GENOMIC DNA]</scope>
    <source>
        <strain evidence="2">DSM 29326</strain>
    </source>
</reference>
<name>A0A1M5E1G4_LOKAT</name>
<evidence type="ECO:0000313" key="1">
    <source>
        <dbReference type="EMBL" id="SHF73108.1"/>
    </source>
</evidence>
<gene>
    <name evidence="1" type="ORF">SAMN05444339_11134</name>
</gene>
<dbReference type="EMBL" id="FQUE01000011">
    <property type="protein sequence ID" value="SHF73108.1"/>
    <property type="molecule type" value="Genomic_DNA"/>
</dbReference>
<protein>
    <submittedName>
        <fullName evidence="1">Uncharacterized protein</fullName>
    </submittedName>
</protein>
<proteinExistence type="predicted"/>
<organism evidence="1 2">
    <name type="scientific">Loktanella atrilutea</name>
    <dbReference type="NCBI Taxonomy" id="366533"/>
    <lineage>
        <taxon>Bacteria</taxon>
        <taxon>Pseudomonadati</taxon>
        <taxon>Pseudomonadota</taxon>
        <taxon>Alphaproteobacteria</taxon>
        <taxon>Rhodobacterales</taxon>
        <taxon>Roseobacteraceae</taxon>
        <taxon>Loktanella</taxon>
    </lineage>
</organism>
<dbReference type="AlphaFoldDB" id="A0A1M5E1G4"/>
<sequence length="70" mass="7581">MTRVTIRYILRLGGDMFRTVADVEDGFGVLVEQGVLRHDKGTSGPRGGRYSHGYLVNPHVLPSAPEVGGD</sequence>
<accession>A0A1M5E1G4</accession>
<dbReference type="Proteomes" id="UP000183987">
    <property type="component" value="Unassembled WGS sequence"/>
</dbReference>